<evidence type="ECO:0000256" key="5">
    <source>
        <dbReference type="ARBA" id="ARBA00022989"/>
    </source>
</evidence>
<feature type="transmembrane region" description="Helical" evidence="7">
    <location>
        <begin position="393"/>
        <end position="410"/>
    </location>
</feature>
<dbReference type="AlphaFoldDB" id="A0A396RJE8"/>
<feature type="transmembrane region" description="Helical" evidence="7">
    <location>
        <begin position="96"/>
        <end position="119"/>
    </location>
</feature>
<keyword evidence="3" id="KW-1003">Cell membrane</keyword>
<evidence type="ECO:0000313" key="9">
    <source>
        <dbReference type="Proteomes" id="UP000266693"/>
    </source>
</evidence>
<dbReference type="OrthoDB" id="7605542at2"/>
<evidence type="ECO:0000313" key="8">
    <source>
        <dbReference type="EMBL" id="RHW16267.1"/>
    </source>
</evidence>
<name>A0A396RJE8_9SPHN</name>
<keyword evidence="9" id="KW-1185">Reference proteome</keyword>
<dbReference type="PANTHER" id="PTHR30250:SF10">
    <property type="entry name" value="LIPOPOLYSACCHARIDE BIOSYNTHESIS PROTEIN WZXC"/>
    <property type="match status" value="1"/>
</dbReference>
<feature type="transmembrane region" description="Helical" evidence="7">
    <location>
        <begin position="422"/>
        <end position="443"/>
    </location>
</feature>
<keyword evidence="4 7" id="KW-0812">Transmembrane</keyword>
<feature type="transmembrane region" description="Helical" evidence="7">
    <location>
        <begin position="215"/>
        <end position="233"/>
    </location>
</feature>
<dbReference type="InterPro" id="IPR050833">
    <property type="entry name" value="Poly_Biosynth_Transport"/>
</dbReference>
<dbReference type="GO" id="GO:0005886">
    <property type="term" value="C:plasma membrane"/>
    <property type="evidence" value="ECO:0007669"/>
    <property type="project" value="UniProtKB-SubCell"/>
</dbReference>
<feature type="transmembrane region" description="Helical" evidence="7">
    <location>
        <begin position="253"/>
        <end position="271"/>
    </location>
</feature>
<evidence type="ECO:0000256" key="6">
    <source>
        <dbReference type="ARBA" id="ARBA00023136"/>
    </source>
</evidence>
<feature type="transmembrane region" description="Helical" evidence="7">
    <location>
        <begin position="455"/>
        <end position="479"/>
    </location>
</feature>
<dbReference type="EMBL" id="QWLV01000012">
    <property type="protein sequence ID" value="RHW16267.1"/>
    <property type="molecule type" value="Genomic_DNA"/>
</dbReference>
<feature type="transmembrane region" description="Helical" evidence="7">
    <location>
        <begin position="291"/>
        <end position="316"/>
    </location>
</feature>
<reference evidence="8 9" key="1">
    <citation type="submission" date="2018-08" db="EMBL/GenBank/DDBJ databases">
        <title>The multiple taxonomic identification of Sphingomonas gilva.</title>
        <authorList>
            <person name="Zhu D."/>
            <person name="Zheng S."/>
        </authorList>
    </citation>
    <scope>NUCLEOTIDE SEQUENCE [LARGE SCALE GENOMIC DNA]</scope>
    <source>
        <strain evidence="8 9">ZDH117</strain>
    </source>
</reference>
<protein>
    <submittedName>
        <fullName evidence="8">Lipopolysaccharide biosynthesis protein</fullName>
    </submittedName>
</protein>
<evidence type="ECO:0000256" key="7">
    <source>
        <dbReference type="SAM" id="Phobius"/>
    </source>
</evidence>
<keyword evidence="6 7" id="KW-0472">Membrane</keyword>
<accession>A0A396RJE8</accession>
<proteinExistence type="inferred from homology"/>
<dbReference type="PANTHER" id="PTHR30250">
    <property type="entry name" value="PST FAMILY PREDICTED COLANIC ACID TRANSPORTER"/>
    <property type="match status" value="1"/>
</dbReference>
<dbReference type="Proteomes" id="UP000266693">
    <property type="component" value="Unassembled WGS sequence"/>
</dbReference>
<feature type="transmembrane region" description="Helical" evidence="7">
    <location>
        <begin position="54"/>
        <end position="75"/>
    </location>
</feature>
<evidence type="ECO:0000256" key="2">
    <source>
        <dbReference type="ARBA" id="ARBA00007430"/>
    </source>
</evidence>
<dbReference type="Pfam" id="PF13440">
    <property type="entry name" value="Polysacc_synt_3"/>
    <property type="match status" value="1"/>
</dbReference>
<organism evidence="8 9">
    <name type="scientific">Sphingomonas gilva</name>
    <dbReference type="NCBI Taxonomy" id="2305907"/>
    <lineage>
        <taxon>Bacteria</taxon>
        <taxon>Pseudomonadati</taxon>
        <taxon>Pseudomonadota</taxon>
        <taxon>Alphaproteobacteria</taxon>
        <taxon>Sphingomonadales</taxon>
        <taxon>Sphingomonadaceae</taxon>
        <taxon>Sphingomonas</taxon>
    </lineage>
</organism>
<evidence type="ECO:0000256" key="3">
    <source>
        <dbReference type="ARBA" id="ARBA00022475"/>
    </source>
</evidence>
<feature type="transmembrane region" description="Helical" evidence="7">
    <location>
        <begin position="125"/>
        <end position="146"/>
    </location>
</feature>
<dbReference type="CDD" id="cd13127">
    <property type="entry name" value="MATE_tuaB_like"/>
    <property type="match status" value="1"/>
</dbReference>
<comment type="similarity">
    <text evidence="2">Belongs to the polysaccharide synthase family.</text>
</comment>
<comment type="caution">
    <text evidence="8">The sequence shown here is derived from an EMBL/GenBank/DDBJ whole genome shotgun (WGS) entry which is preliminary data.</text>
</comment>
<comment type="subcellular location">
    <subcellularLocation>
        <location evidence="1">Cell membrane</location>
        <topology evidence="1">Multi-pass membrane protein</topology>
    </subcellularLocation>
</comment>
<keyword evidence="5 7" id="KW-1133">Transmembrane helix</keyword>
<evidence type="ECO:0000256" key="4">
    <source>
        <dbReference type="ARBA" id="ARBA00022692"/>
    </source>
</evidence>
<feature type="transmembrane region" description="Helical" evidence="7">
    <location>
        <begin position="336"/>
        <end position="357"/>
    </location>
</feature>
<sequence length="493" mass="52360">MESPARAPNPDSSGLFSQVRSAVIWRSGSQIVAQLVMWASTFLVIRILEPEDYGLFAMTGVVLAFLGLMNGWGLASAIVQKAEVSARDIRQMFGMLIAVNLALAGAQLLLAPIAAAYFREPRVEALLQVQALLYLTTPFIALPYALLARRMDYRLQGFVNIAAALLAALTALGGALAGWGVWTLVFAPMVLFATRAVGFTIGARSLVWPSFDFRGAHALAGFGGAMALTQFFQFLLSQADIFIAGRAFDAHTLGLYTTALFLAQIFLNKIVPPLNEVAFSAFSRIRHDKALASAAFIRATRMVMLLALPFFLGLAAVAEPLVHVVLGAKWLEAAPIVRLLALAMPFMTLQALMVPATDAHGHPEIAARNALNGALLLPLAYLVGVHWGIEGLAAAWIVAMPLYFLISANRSLPVIEVSGGDFARALAPVAAAATAMALGVALLDRALPAMPDLPRLAALVLAGGALYLALLFALARTAIGELIAVIRNRSPAS</sequence>
<gene>
    <name evidence="8" type="ORF">D1610_16620</name>
</gene>
<feature type="transmembrane region" description="Helical" evidence="7">
    <location>
        <begin position="31"/>
        <end position="48"/>
    </location>
</feature>
<evidence type="ECO:0000256" key="1">
    <source>
        <dbReference type="ARBA" id="ARBA00004651"/>
    </source>
</evidence>
<feature type="transmembrane region" description="Helical" evidence="7">
    <location>
        <begin position="158"/>
        <end position="179"/>
    </location>
</feature>